<dbReference type="OrthoDB" id="422979at2759"/>
<evidence type="ECO:0000313" key="3">
    <source>
        <dbReference type="EMBL" id="CAE7931085.1"/>
    </source>
</evidence>
<keyword evidence="4" id="KW-1185">Reference proteome</keyword>
<dbReference type="EMBL" id="CAJNJA010081919">
    <property type="protein sequence ID" value="CAE7931085.1"/>
    <property type="molecule type" value="Genomic_DNA"/>
</dbReference>
<keyword evidence="2" id="KW-0472">Membrane</keyword>
<name>A0A813BXG9_9DINO</name>
<proteinExistence type="predicted"/>
<feature type="transmembrane region" description="Helical" evidence="2">
    <location>
        <begin position="181"/>
        <end position="205"/>
    </location>
</feature>
<reference evidence="3" key="1">
    <citation type="submission" date="2021-02" db="EMBL/GenBank/DDBJ databases">
        <authorList>
            <person name="Dougan E. K."/>
            <person name="Rhodes N."/>
            <person name="Thang M."/>
            <person name="Chan C."/>
        </authorList>
    </citation>
    <scope>NUCLEOTIDE SEQUENCE</scope>
</reference>
<feature type="transmembrane region" description="Helical" evidence="2">
    <location>
        <begin position="217"/>
        <end position="244"/>
    </location>
</feature>
<feature type="transmembrane region" description="Helical" evidence="2">
    <location>
        <begin position="39"/>
        <end position="58"/>
    </location>
</feature>
<organism evidence="3 4">
    <name type="scientific">Symbiodinium necroappetens</name>
    <dbReference type="NCBI Taxonomy" id="1628268"/>
    <lineage>
        <taxon>Eukaryota</taxon>
        <taxon>Sar</taxon>
        <taxon>Alveolata</taxon>
        <taxon>Dinophyceae</taxon>
        <taxon>Suessiales</taxon>
        <taxon>Symbiodiniaceae</taxon>
        <taxon>Symbiodinium</taxon>
    </lineage>
</organism>
<comment type="caution">
    <text evidence="3">The sequence shown here is derived from an EMBL/GenBank/DDBJ whole genome shotgun (WGS) entry which is preliminary data.</text>
</comment>
<dbReference type="Proteomes" id="UP000601435">
    <property type="component" value="Unassembled WGS sequence"/>
</dbReference>
<evidence type="ECO:0000256" key="1">
    <source>
        <dbReference type="SAM" id="MobiDB-lite"/>
    </source>
</evidence>
<feature type="compositionally biased region" description="Basic and acidic residues" evidence="1">
    <location>
        <begin position="313"/>
        <end position="327"/>
    </location>
</feature>
<evidence type="ECO:0000313" key="4">
    <source>
        <dbReference type="Proteomes" id="UP000601435"/>
    </source>
</evidence>
<keyword evidence="2" id="KW-1133">Transmembrane helix</keyword>
<keyword evidence="2" id="KW-0812">Transmembrane</keyword>
<feature type="region of interest" description="Disordered" evidence="1">
    <location>
        <begin position="303"/>
        <end position="327"/>
    </location>
</feature>
<feature type="transmembrane region" description="Helical" evidence="2">
    <location>
        <begin position="265"/>
        <end position="286"/>
    </location>
</feature>
<gene>
    <name evidence="3" type="ORF">SNEC2469_LOCUS32406</name>
</gene>
<protein>
    <submittedName>
        <fullName evidence="3">Uncharacterized protein</fullName>
    </submittedName>
</protein>
<accession>A0A813BXG9</accession>
<sequence>MVMAVSKKGRRPHKLVEAAARGSLLGGHSADEIDNINNLGGVVSALVLSFVLGLQYMVAPGTDEMNHADYRSLLCKSQEFRVFVRDVFKTEDIGTHSEEYFNFTQLVRPGTYMDVEQFLMTDLQSTWGETTSGSDHIACIGDKDVQTVVALTFDDFPTKRLHAFALQSGDFYRWSEVNERIGSIAAALVFSALLWSIVLNISLALAPVREDSTGRALVAWLMIGGPMMIMNYIFLLVGLILFFVTHGRQLMALSPFSGATSDNTVVVSLFSILLPIFVLGLVLGALSKVWADYNAPKLVAAGASEGEEGGPEGEVKVKTDGMKAEET</sequence>
<evidence type="ECO:0000256" key="2">
    <source>
        <dbReference type="SAM" id="Phobius"/>
    </source>
</evidence>
<dbReference type="AlphaFoldDB" id="A0A813BXG9"/>